<evidence type="ECO:0000256" key="1">
    <source>
        <dbReference type="ARBA" id="ARBA00022737"/>
    </source>
</evidence>
<dbReference type="EMBL" id="LDCN01000001">
    <property type="protein sequence ID" value="KLI00344.1"/>
    <property type="molecule type" value="Genomic_DNA"/>
</dbReference>
<dbReference type="GO" id="GO:0005737">
    <property type="term" value="C:cytoplasm"/>
    <property type="evidence" value="ECO:0007669"/>
    <property type="project" value="TreeGrafter"/>
</dbReference>
<feature type="domain" description="Carrier" evidence="3">
    <location>
        <begin position="107"/>
        <end position="182"/>
    </location>
</feature>
<dbReference type="PANTHER" id="PTHR45527">
    <property type="entry name" value="NONRIBOSOMAL PEPTIDE SYNTHETASE"/>
    <property type="match status" value="1"/>
</dbReference>
<dbReference type="Proteomes" id="UP000035218">
    <property type="component" value="Unassembled WGS sequence"/>
</dbReference>
<dbReference type="PROSITE" id="PS50075">
    <property type="entry name" value="CARRIER"/>
    <property type="match status" value="1"/>
</dbReference>
<dbReference type="SUPFAM" id="SSF47336">
    <property type="entry name" value="ACP-like"/>
    <property type="match status" value="1"/>
</dbReference>
<gene>
    <name evidence="4" type="ORF">AA984_00005</name>
</gene>
<dbReference type="GO" id="GO:0031177">
    <property type="term" value="F:phosphopantetheine binding"/>
    <property type="evidence" value="ECO:0007669"/>
    <property type="project" value="TreeGrafter"/>
</dbReference>
<dbReference type="Pfam" id="PF13193">
    <property type="entry name" value="AMP-binding_C"/>
    <property type="match status" value="1"/>
</dbReference>
<feature type="non-terminal residue" evidence="4">
    <location>
        <position position="1"/>
    </location>
</feature>
<reference evidence="4 5" key="1">
    <citation type="submission" date="2015-05" db="EMBL/GenBank/DDBJ databases">
        <title>Genome sequencing project for genomic taxonomy and phylogenomics of Bacillus-like bacteria.</title>
        <authorList>
            <person name="Liu B."/>
            <person name="Wang J."/>
            <person name="Zhu Y."/>
            <person name="Liu G."/>
            <person name="Chen Q."/>
            <person name="Chen Z."/>
            <person name="Lan J."/>
            <person name="Che J."/>
            <person name="Ge C."/>
            <person name="Shi H."/>
            <person name="Pan Z."/>
            <person name="Liu X."/>
        </authorList>
    </citation>
    <scope>NUCLEOTIDE SEQUENCE [LARGE SCALE GENOMIC DNA]</scope>
    <source>
        <strain evidence="4 5">DSM 9885</strain>
    </source>
</reference>
<dbReference type="GeneID" id="87583452"/>
<keyword evidence="1" id="KW-0677">Repeat</keyword>
<evidence type="ECO:0000313" key="4">
    <source>
        <dbReference type="EMBL" id="KLI00344.1"/>
    </source>
</evidence>
<dbReference type="Gene3D" id="1.10.1200.10">
    <property type="entry name" value="ACP-like"/>
    <property type="match status" value="1"/>
</dbReference>
<organism evidence="4 5">
    <name type="scientific">Brevibacillus formosus</name>
    <dbReference type="NCBI Taxonomy" id="54913"/>
    <lineage>
        <taxon>Bacteria</taxon>
        <taxon>Bacillati</taxon>
        <taxon>Bacillota</taxon>
        <taxon>Bacilli</taxon>
        <taxon>Bacillales</taxon>
        <taxon>Paenibacillaceae</taxon>
        <taxon>Brevibacillus</taxon>
    </lineage>
</organism>
<dbReference type="SUPFAM" id="SSF56801">
    <property type="entry name" value="Acetyl-CoA synthetase-like"/>
    <property type="match status" value="1"/>
</dbReference>
<dbReference type="InterPro" id="IPR025110">
    <property type="entry name" value="AMP-bd_C"/>
</dbReference>
<evidence type="ECO:0000256" key="2">
    <source>
        <dbReference type="SAM" id="MobiDB-lite"/>
    </source>
</evidence>
<dbReference type="PANTHER" id="PTHR45527:SF1">
    <property type="entry name" value="FATTY ACID SYNTHASE"/>
    <property type="match status" value="1"/>
</dbReference>
<evidence type="ECO:0000259" key="3">
    <source>
        <dbReference type="PROSITE" id="PS50075"/>
    </source>
</evidence>
<dbReference type="GO" id="GO:0043041">
    <property type="term" value="P:amino acid activation for nonribosomal peptide biosynthetic process"/>
    <property type="evidence" value="ECO:0007669"/>
    <property type="project" value="TreeGrafter"/>
</dbReference>
<evidence type="ECO:0000313" key="5">
    <source>
        <dbReference type="Proteomes" id="UP000035218"/>
    </source>
</evidence>
<protein>
    <recommendedName>
        <fullName evidence="3">Carrier domain-containing protein</fullName>
    </recommendedName>
</protein>
<dbReference type="GO" id="GO:0044550">
    <property type="term" value="P:secondary metabolite biosynthetic process"/>
    <property type="evidence" value="ECO:0007669"/>
    <property type="project" value="TreeGrafter"/>
</dbReference>
<proteinExistence type="predicted"/>
<feature type="compositionally biased region" description="Basic residues" evidence="2">
    <location>
        <begin position="206"/>
        <end position="220"/>
    </location>
</feature>
<dbReference type="RefSeq" id="WP_047067159.1">
    <property type="nucleotide sequence ID" value="NZ_LDCN01000001.1"/>
</dbReference>
<comment type="caution">
    <text evidence="4">The sequence shown here is derived from an EMBL/GenBank/DDBJ whole genome shotgun (WGS) entry which is preliminary data.</text>
</comment>
<name>A0A837KT91_9BACL</name>
<dbReference type="InterPro" id="IPR009081">
    <property type="entry name" value="PP-bd_ACP"/>
</dbReference>
<accession>A0A837KT91</accession>
<dbReference type="Gene3D" id="3.30.300.30">
    <property type="match status" value="1"/>
</dbReference>
<dbReference type="AlphaFoldDB" id="A0A837KT91"/>
<dbReference type="InterPro" id="IPR045851">
    <property type="entry name" value="AMP-bd_C_sf"/>
</dbReference>
<feature type="region of interest" description="Disordered" evidence="2">
    <location>
        <begin position="198"/>
        <end position="220"/>
    </location>
</feature>
<dbReference type="InterPro" id="IPR036736">
    <property type="entry name" value="ACP-like_sf"/>
</dbReference>
<dbReference type="Pfam" id="PF00550">
    <property type="entry name" value="PP-binding"/>
    <property type="match status" value="1"/>
</dbReference>
<sequence length="220" mass="25283">QIKLRGFRIELGEIESAIQAYTDQIETVAVLSQGTQAESKVLCAFFSAKDKIDTGKLKTHLQRHLPVYMVPVHYQQLDALPYTSSGKIDRKSLSRIQVGLEKEKVVLPKTEMEKQLSLLWKEVLQIEKVSIRDDFFQIGGNSLSVIHLHKLLMEKIDRDISIANLYRYRTIESFLTYISQKTDADSLQSIPEPRRRELLLQGNAKRSQRLSKRKGINSDE</sequence>